<keyword evidence="3" id="KW-1185">Reference proteome</keyword>
<sequence>MRGPIHGIIVELPDIHELSGSLSSKYDHKSSPPESHHDHVHLEHRKKDTTMSDASRDPSASSPPKKLTTRPQVYGTEKAPQHHVYTVLKSAHNWFAPTSPPSKRKSLDINAPLPLEAAVLPPLPRNPSTPHSVPIPLLLLRPVSFPVAGDLTWPHSALFPGPVLPPLPAPKSTENSRREIVLKQKQGLLGETSPRTSERKRVPPLCHIQKPEKIHLRAKPWVLYRLRH</sequence>
<feature type="region of interest" description="Disordered" evidence="1">
    <location>
        <begin position="21"/>
        <end position="79"/>
    </location>
</feature>
<gene>
    <name evidence="2" type="ORF">BU16DRAFT_566085</name>
</gene>
<organism evidence="2 3">
    <name type="scientific">Lophium mytilinum</name>
    <dbReference type="NCBI Taxonomy" id="390894"/>
    <lineage>
        <taxon>Eukaryota</taxon>
        <taxon>Fungi</taxon>
        <taxon>Dikarya</taxon>
        <taxon>Ascomycota</taxon>
        <taxon>Pezizomycotina</taxon>
        <taxon>Dothideomycetes</taxon>
        <taxon>Pleosporomycetidae</taxon>
        <taxon>Mytilinidiales</taxon>
        <taxon>Mytilinidiaceae</taxon>
        <taxon>Lophium</taxon>
    </lineage>
</organism>
<evidence type="ECO:0000313" key="3">
    <source>
        <dbReference type="Proteomes" id="UP000799750"/>
    </source>
</evidence>
<dbReference type="EMBL" id="MU004196">
    <property type="protein sequence ID" value="KAF2491173.1"/>
    <property type="molecule type" value="Genomic_DNA"/>
</dbReference>
<dbReference type="AlphaFoldDB" id="A0A6A6QHP6"/>
<name>A0A6A6QHP6_9PEZI</name>
<evidence type="ECO:0000313" key="2">
    <source>
        <dbReference type="EMBL" id="KAF2491173.1"/>
    </source>
</evidence>
<reference evidence="2" key="1">
    <citation type="journal article" date="2020" name="Stud. Mycol.">
        <title>101 Dothideomycetes genomes: a test case for predicting lifestyles and emergence of pathogens.</title>
        <authorList>
            <person name="Haridas S."/>
            <person name="Albert R."/>
            <person name="Binder M."/>
            <person name="Bloem J."/>
            <person name="Labutti K."/>
            <person name="Salamov A."/>
            <person name="Andreopoulos B."/>
            <person name="Baker S."/>
            <person name="Barry K."/>
            <person name="Bills G."/>
            <person name="Bluhm B."/>
            <person name="Cannon C."/>
            <person name="Castanera R."/>
            <person name="Culley D."/>
            <person name="Daum C."/>
            <person name="Ezra D."/>
            <person name="Gonzalez J."/>
            <person name="Henrissat B."/>
            <person name="Kuo A."/>
            <person name="Liang C."/>
            <person name="Lipzen A."/>
            <person name="Lutzoni F."/>
            <person name="Magnuson J."/>
            <person name="Mondo S."/>
            <person name="Nolan M."/>
            <person name="Ohm R."/>
            <person name="Pangilinan J."/>
            <person name="Park H.-J."/>
            <person name="Ramirez L."/>
            <person name="Alfaro M."/>
            <person name="Sun H."/>
            <person name="Tritt A."/>
            <person name="Yoshinaga Y."/>
            <person name="Zwiers L.-H."/>
            <person name="Turgeon B."/>
            <person name="Goodwin S."/>
            <person name="Spatafora J."/>
            <person name="Crous P."/>
            <person name="Grigoriev I."/>
        </authorList>
    </citation>
    <scope>NUCLEOTIDE SEQUENCE</scope>
    <source>
        <strain evidence="2">CBS 269.34</strain>
    </source>
</reference>
<accession>A0A6A6QHP6</accession>
<feature type="compositionally biased region" description="Basic and acidic residues" evidence="1">
    <location>
        <begin position="25"/>
        <end position="56"/>
    </location>
</feature>
<evidence type="ECO:0000256" key="1">
    <source>
        <dbReference type="SAM" id="MobiDB-lite"/>
    </source>
</evidence>
<proteinExistence type="predicted"/>
<protein>
    <submittedName>
        <fullName evidence="2">Uncharacterized protein</fullName>
    </submittedName>
</protein>
<dbReference type="Proteomes" id="UP000799750">
    <property type="component" value="Unassembled WGS sequence"/>
</dbReference>